<dbReference type="AlphaFoldDB" id="A0A7W3PNU4"/>
<dbReference type="EMBL" id="JACGWU010000001">
    <property type="protein sequence ID" value="MBA8828601.1"/>
    <property type="molecule type" value="Genomic_DNA"/>
</dbReference>
<dbReference type="InterPro" id="IPR021491">
    <property type="entry name" value="DUF3145"/>
</dbReference>
<reference evidence="1 2" key="1">
    <citation type="submission" date="2020-07" db="EMBL/GenBank/DDBJ databases">
        <title>Sequencing the genomes of 1000 actinobacteria strains.</title>
        <authorList>
            <person name="Klenk H.-P."/>
        </authorList>
    </citation>
    <scope>NUCLEOTIDE SEQUENCE [LARGE SCALE GENOMIC DNA]</scope>
    <source>
        <strain evidence="1 2">DSM 23737</strain>
    </source>
</reference>
<accession>A0A7W3PNU4</accession>
<gene>
    <name evidence="1" type="ORF">FB555_000672</name>
</gene>
<name>A0A7W3PNU4_9MICO</name>
<evidence type="ECO:0000313" key="1">
    <source>
        <dbReference type="EMBL" id="MBA8828601.1"/>
    </source>
</evidence>
<proteinExistence type="predicted"/>
<evidence type="ECO:0008006" key="3">
    <source>
        <dbReference type="Google" id="ProtNLM"/>
    </source>
</evidence>
<sequence length="166" mass="17887">MTAVSTGVIFVHSAPRALSPHVEWAVSRVLGRGVTFTWRPQAILTGTQRAEYYWQGPAGSGAAIASALRGWTHLRYEVTEDVSHGGDGGRWCHTPALGIFHSQTDAVGNMVISENRLRVAMESAGPNASALLAEISQILGEPWDAELDAFRQASDDATVTWLHHVG</sequence>
<dbReference type="Proteomes" id="UP000524237">
    <property type="component" value="Unassembled WGS sequence"/>
</dbReference>
<dbReference type="Pfam" id="PF11343">
    <property type="entry name" value="DUF3145"/>
    <property type="match status" value="1"/>
</dbReference>
<organism evidence="1 2">
    <name type="scientific">Alpinimonas psychrophila</name>
    <dbReference type="NCBI Taxonomy" id="748908"/>
    <lineage>
        <taxon>Bacteria</taxon>
        <taxon>Bacillati</taxon>
        <taxon>Actinomycetota</taxon>
        <taxon>Actinomycetes</taxon>
        <taxon>Micrococcales</taxon>
        <taxon>Microbacteriaceae</taxon>
        <taxon>Alpinimonas</taxon>
    </lineage>
</organism>
<protein>
    <recommendedName>
        <fullName evidence="3">DUF3145 domain-containing protein</fullName>
    </recommendedName>
</protein>
<comment type="caution">
    <text evidence="1">The sequence shown here is derived from an EMBL/GenBank/DDBJ whole genome shotgun (WGS) entry which is preliminary data.</text>
</comment>
<evidence type="ECO:0000313" key="2">
    <source>
        <dbReference type="Proteomes" id="UP000524237"/>
    </source>
</evidence>
<keyword evidence="2" id="KW-1185">Reference proteome</keyword>